<dbReference type="InterPro" id="IPR012675">
    <property type="entry name" value="Beta-grasp_dom_sf"/>
</dbReference>
<sequence>MIDVCFYNLLRSKYRITELQVQAGTIHEIINEIIKQHPEIQKDDFKMAIVFYHGKPIHSSGFHTEIPDNERIIFTHFVGGG</sequence>
<proteinExistence type="predicted"/>
<dbReference type="Proteomes" id="UP000514720">
    <property type="component" value="Chromosome"/>
</dbReference>
<dbReference type="AlphaFoldDB" id="A0A7L7KQQ1"/>
<dbReference type="SUPFAM" id="SSF54285">
    <property type="entry name" value="MoaD/ThiS"/>
    <property type="match status" value="1"/>
</dbReference>
<protein>
    <submittedName>
        <fullName evidence="1">MoaD/ThiS family protein</fullName>
    </submittedName>
</protein>
<dbReference type="RefSeq" id="WP_258876916.1">
    <property type="nucleotide sequence ID" value="NZ_CP048914.1"/>
</dbReference>
<name>A0A7L7KQQ1_9MOLU</name>
<dbReference type="KEGG" id="xcl:G4Z02_05075"/>
<reference evidence="1 2" key="1">
    <citation type="submission" date="2020-02" db="EMBL/GenBank/DDBJ databases">
        <authorList>
            <person name="Zheng R.K."/>
            <person name="Sun C.M."/>
        </authorList>
    </citation>
    <scope>NUCLEOTIDE SEQUENCE [LARGE SCALE GENOMIC DNA]</scope>
    <source>
        <strain evidence="2">zrk13</strain>
    </source>
</reference>
<dbReference type="EMBL" id="CP048914">
    <property type="protein sequence ID" value="QMS85141.1"/>
    <property type="molecule type" value="Genomic_DNA"/>
</dbReference>
<organism evidence="1 2">
    <name type="scientific">Candidatus Xianfuyuplasma coldseepsis</name>
    <dbReference type="NCBI Taxonomy" id="2782163"/>
    <lineage>
        <taxon>Bacteria</taxon>
        <taxon>Bacillati</taxon>
        <taxon>Mycoplasmatota</taxon>
        <taxon>Mollicutes</taxon>
        <taxon>Candidatus Izemoplasmatales</taxon>
        <taxon>Candidatus Izemoplasmataceae</taxon>
        <taxon>Candidatus Xianfuyuplasma</taxon>
    </lineage>
</organism>
<dbReference type="CDD" id="cd17040">
    <property type="entry name" value="Ubl_MoaD_like"/>
    <property type="match status" value="1"/>
</dbReference>
<evidence type="ECO:0000313" key="2">
    <source>
        <dbReference type="Proteomes" id="UP000514720"/>
    </source>
</evidence>
<evidence type="ECO:0000313" key="1">
    <source>
        <dbReference type="EMBL" id="QMS85141.1"/>
    </source>
</evidence>
<keyword evidence="2" id="KW-1185">Reference proteome</keyword>
<gene>
    <name evidence="1" type="ORF">G4Z02_05075</name>
</gene>
<dbReference type="InterPro" id="IPR016155">
    <property type="entry name" value="Mopterin_synth/thiamin_S_b"/>
</dbReference>
<accession>A0A7L7KQQ1</accession>
<dbReference type="Gene3D" id="3.10.20.30">
    <property type="match status" value="1"/>
</dbReference>